<organism evidence="2 3">
    <name type="scientific">Microbacterium sediminis</name>
    <dbReference type="NCBI Taxonomy" id="904291"/>
    <lineage>
        <taxon>Bacteria</taxon>
        <taxon>Bacillati</taxon>
        <taxon>Actinomycetota</taxon>
        <taxon>Actinomycetes</taxon>
        <taxon>Micrococcales</taxon>
        <taxon>Microbacteriaceae</taxon>
        <taxon>Microbacterium</taxon>
    </lineage>
</organism>
<dbReference type="OrthoDB" id="1495530at2"/>
<evidence type="ECO:0000313" key="3">
    <source>
        <dbReference type="Proteomes" id="UP000093355"/>
    </source>
</evidence>
<gene>
    <name evidence="2" type="ORF">A7J15_06415</name>
</gene>
<reference evidence="2 3" key="1">
    <citation type="submission" date="2016-05" db="EMBL/GenBank/DDBJ databases">
        <authorList>
            <person name="Lavstsen T."/>
            <person name="Jespersen J.S."/>
        </authorList>
    </citation>
    <scope>NUCLEOTIDE SEQUENCE [LARGE SCALE GENOMIC DNA]</scope>
    <source>
        <strain evidence="2 3">YLB-01</strain>
    </source>
</reference>
<feature type="domain" description="Thioredoxin" evidence="1">
    <location>
        <begin position="54"/>
        <end position="135"/>
    </location>
</feature>
<dbReference type="InterPro" id="IPR036249">
    <property type="entry name" value="Thioredoxin-like_sf"/>
</dbReference>
<keyword evidence="3" id="KW-1185">Reference proteome</keyword>
<sequence length="144" mass="14913">MSPLAAALVLAGIALVAVLAGLALRRGQGRARRGGHGAISSRELGIEAGAFGERATLLQFSTEVCAKCPATRRLLADVAASRPGVRHVDVDLTHRPDLARRFRVLQTPTVLVLDGAGAPHARIGGAPPRATVIAELDRIGGVHV</sequence>
<accession>A0A1B9NB84</accession>
<dbReference type="EMBL" id="LXMD01000023">
    <property type="protein sequence ID" value="OCG73850.1"/>
    <property type="molecule type" value="Genomic_DNA"/>
</dbReference>
<evidence type="ECO:0000259" key="1">
    <source>
        <dbReference type="Pfam" id="PF00085"/>
    </source>
</evidence>
<dbReference type="SUPFAM" id="SSF52833">
    <property type="entry name" value="Thioredoxin-like"/>
    <property type="match status" value="1"/>
</dbReference>
<dbReference type="InterPro" id="IPR013766">
    <property type="entry name" value="Thioredoxin_domain"/>
</dbReference>
<dbReference type="STRING" id="904291.A7J15_06415"/>
<dbReference type="Proteomes" id="UP000093355">
    <property type="component" value="Unassembled WGS sequence"/>
</dbReference>
<evidence type="ECO:0000313" key="2">
    <source>
        <dbReference type="EMBL" id="OCG73850.1"/>
    </source>
</evidence>
<proteinExistence type="predicted"/>
<protein>
    <recommendedName>
        <fullName evidence="1">Thioredoxin domain-containing protein</fullName>
    </recommendedName>
</protein>
<dbReference type="Pfam" id="PF00085">
    <property type="entry name" value="Thioredoxin"/>
    <property type="match status" value="1"/>
</dbReference>
<dbReference type="Gene3D" id="3.40.30.10">
    <property type="entry name" value="Glutaredoxin"/>
    <property type="match status" value="1"/>
</dbReference>
<comment type="caution">
    <text evidence="2">The sequence shown here is derived from an EMBL/GenBank/DDBJ whole genome shotgun (WGS) entry which is preliminary data.</text>
</comment>
<dbReference type="CDD" id="cd02947">
    <property type="entry name" value="TRX_family"/>
    <property type="match status" value="1"/>
</dbReference>
<dbReference type="RefSeq" id="WP_067026146.1">
    <property type="nucleotide sequence ID" value="NZ_CP038256.1"/>
</dbReference>
<dbReference type="AlphaFoldDB" id="A0A1B9NB84"/>
<name>A0A1B9NB84_9MICO</name>